<feature type="transmembrane region" description="Helical" evidence="2">
    <location>
        <begin position="20"/>
        <end position="42"/>
    </location>
</feature>
<evidence type="ECO:0000313" key="4">
    <source>
        <dbReference type="Proteomes" id="UP001205998"/>
    </source>
</evidence>
<feature type="compositionally biased region" description="Polar residues" evidence="1">
    <location>
        <begin position="127"/>
        <end position="136"/>
    </location>
</feature>
<proteinExistence type="predicted"/>
<accession>A0AAD5B7Z8</accession>
<reference evidence="3" key="1">
    <citation type="submission" date="2018-07" db="EMBL/GenBank/DDBJ databases">
        <title>Comparative genomics of catfishes provides insights into carnivory and benthic adaptation.</title>
        <authorList>
            <person name="Zhang Y."/>
            <person name="Wang D."/>
            <person name="Peng Z."/>
            <person name="Zheng S."/>
            <person name="Shao F."/>
            <person name="Tao W."/>
        </authorList>
    </citation>
    <scope>NUCLEOTIDE SEQUENCE</scope>
    <source>
        <strain evidence="3">Chongqing</strain>
    </source>
</reference>
<evidence type="ECO:0000256" key="1">
    <source>
        <dbReference type="SAM" id="MobiDB-lite"/>
    </source>
</evidence>
<dbReference type="AlphaFoldDB" id="A0AAD5B7Z8"/>
<keyword evidence="2" id="KW-0812">Transmembrane</keyword>
<dbReference type="Proteomes" id="UP001205998">
    <property type="component" value="Unassembled WGS sequence"/>
</dbReference>
<evidence type="ECO:0000313" key="3">
    <source>
        <dbReference type="EMBL" id="KAI5629490.1"/>
    </source>
</evidence>
<organism evidence="3 4">
    <name type="scientific">Silurus asotus</name>
    <name type="common">Amur catfish</name>
    <name type="synonym">Parasilurus asotus</name>
    <dbReference type="NCBI Taxonomy" id="30991"/>
    <lineage>
        <taxon>Eukaryota</taxon>
        <taxon>Metazoa</taxon>
        <taxon>Chordata</taxon>
        <taxon>Craniata</taxon>
        <taxon>Vertebrata</taxon>
        <taxon>Euteleostomi</taxon>
        <taxon>Actinopterygii</taxon>
        <taxon>Neopterygii</taxon>
        <taxon>Teleostei</taxon>
        <taxon>Ostariophysi</taxon>
        <taxon>Siluriformes</taxon>
        <taxon>Siluridae</taxon>
        <taxon>Silurus</taxon>
    </lineage>
</organism>
<sequence>MISLTEQSRARLEHLTGLRPFRILIPTFAVIVLCTGLCKCFIKRKRERRELAEASARAVEPPQSVYVIPHAQPDEQQLRHLHYPLPEHYTPPPLYNEIMKPEIPNEPPPSYTESIGTPFVSSEPGRITSSCPPLPQ</sequence>
<keyword evidence="4" id="KW-1185">Reference proteome</keyword>
<keyword evidence="2" id="KW-0472">Membrane</keyword>
<comment type="caution">
    <text evidence="3">The sequence shown here is derived from an EMBL/GenBank/DDBJ whole genome shotgun (WGS) entry which is preliminary data.</text>
</comment>
<keyword evidence="2" id="KW-1133">Transmembrane helix</keyword>
<gene>
    <name evidence="3" type="ORF">C0J50_2422</name>
</gene>
<protein>
    <submittedName>
        <fullName evidence="3">Uncharacterized protein</fullName>
    </submittedName>
</protein>
<feature type="region of interest" description="Disordered" evidence="1">
    <location>
        <begin position="94"/>
        <end position="136"/>
    </location>
</feature>
<evidence type="ECO:0000256" key="2">
    <source>
        <dbReference type="SAM" id="Phobius"/>
    </source>
</evidence>
<dbReference type="EMBL" id="MU535751">
    <property type="protein sequence ID" value="KAI5629490.1"/>
    <property type="molecule type" value="Genomic_DNA"/>
</dbReference>
<name>A0AAD5B7Z8_SILAS</name>